<name>A0ABQ2CWK6_9DEIO</name>
<dbReference type="PROSITE" id="PS51257">
    <property type="entry name" value="PROKAR_LIPOPROTEIN"/>
    <property type="match status" value="1"/>
</dbReference>
<accession>A0ABQ2CWK6</accession>
<comment type="caution">
    <text evidence="7">The sequence shown here is derived from an EMBL/GenBank/DDBJ whole genome shotgun (WGS) entry which is preliminary data.</text>
</comment>
<evidence type="ECO:0000313" key="7">
    <source>
        <dbReference type="EMBL" id="GGJ28110.1"/>
    </source>
</evidence>
<organism evidence="7 8">
    <name type="scientific">Deinococcus roseus</name>
    <dbReference type="NCBI Taxonomy" id="392414"/>
    <lineage>
        <taxon>Bacteria</taxon>
        <taxon>Thermotogati</taxon>
        <taxon>Deinococcota</taxon>
        <taxon>Deinococci</taxon>
        <taxon>Deinococcales</taxon>
        <taxon>Deinococcaceae</taxon>
        <taxon>Deinococcus</taxon>
    </lineage>
</organism>
<dbReference type="EMBL" id="BMOD01000003">
    <property type="protein sequence ID" value="GGJ28110.1"/>
    <property type="molecule type" value="Genomic_DNA"/>
</dbReference>
<dbReference type="SUPFAM" id="SSF51445">
    <property type="entry name" value="(Trans)glycosidases"/>
    <property type="match status" value="1"/>
</dbReference>
<feature type="signal peptide" evidence="6">
    <location>
        <begin position="1"/>
        <end position="20"/>
    </location>
</feature>
<evidence type="ECO:0000256" key="3">
    <source>
        <dbReference type="ARBA" id="ARBA00012556"/>
    </source>
</evidence>
<feature type="chain" id="PRO_5044972508" description="Arabinogalactan endo-beta-1,4-galactanase" evidence="6">
    <location>
        <begin position="21"/>
        <end position="370"/>
    </location>
</feature>
<dbReference type="InterPro" id="IPR011683">
    <property type="entry name" value="Glyco_hydro_53"/>
</dbReference>
<evidence type="ECO:0000256" key="6">
    <source>
        <dbReference type="RuleBase" id="RU361192"/>
    </source>
</evidence>
<dbReference type="Gene3D" id="3.20.20.80">
    <property type="entry name" value="Glycosidases"/>
    <property type="match status" value="1"/>
</dbReference>
<gene>
    <name evidence="7" type="ORF">GCM10008938_12770</name>
</gene>
<protein>
    <recommendedName>
        <fullName evidence="3 6">Arabinogalactan endo-beta-1,4-galactanase</fullName>
        <ecNumber evidence="3 6">3.2.1.89</ecNumber>
    </recommendedName>
</protein>
<evidence type="ECO:0000313" key="8">
    <source>
        <dbReference type="Proteomes" id="UP000632222"/>
    </source>
</evidence>
<dbReference type="Proteomes" id="UP000632222">
    <property type="component" value="Unassembled WGS sequence"/>
</dbReference>
<dbReference type="EC" id="3.2.1.89" evidence="3 6"/>
<dbReference type="PANTHER" id="PTHR34983">
    <property type="entry name" value="ARABINOGALACTAN ENDO-BETA-1,4-GALACTANASE A"/>
    <property type="match status" value="1"/>
</dbReference>
<dbReference type="InterPro" id="IPR017853">
    <property type="entry name" value="GH"/>
</dbReference>
<sequence>MKKTVSLMVLLSLSVGCSSAQTPNPLPPFLGGVDASYVSRVEDRGGLYKDADGKTVDFFQTLKASGVNQVRLRVWNHPTDSYGSQWDMLKLAKRAHVAGLGILLDLHYSDSWADPGHQTKPNEWKNLSYFDLKTAVRQYTRSVVQSMLDQGTAPDLVQIGNEISAGMLWDEGRVWGPDADFNTDQQWNQLSELLKAGIAGVKDTGSQANIVIHIDKGGSNAEARNFYDRIVARGVEFDTIALSYYPYWHGPLDKLKANVADLMERYSKDVILAETAYPFTLGWNDWTNNVIGLPEQLPAAYKATPEDQARMLSDLIAALKSVQGKHRTGVFYWGGEWISTGKEDTSGSSWENQALFDFDGKVLPVLKVFR</sequence>
<comment type="similarity">
    <text evidence="2 6">Belongs to the glycosyl hydrolase 53 family.</text>
</comment>
<evidence type="ECO:0000256" key="5">
    <source>
        <dbReference type="ARBA" id="ARBA00023295"/>
    </source>
</evidence>
<evidence type="ECO:0000256" key="4">
    <source>
        <dbReference type="ARBA" id="ARBA00022801"/>
    </source>
</evidence>
<reference evidence="8" key="1">
    <citation type="journal article" date="2019" name="Int. J. Syst. Evol. Microbiol.">
        <title>The Global Catalogue of Microorganisms (GCM) 10K type strain sequencing project: providing services to taxonomists for standard genome sequencing and annotation.</title>
        <authorList>
            <consortium name="The Broad Institute Genomics Platform"/>
            <consortium name="The Broad Institute Genome Sequencing Center for Infectious Disease"/>
            <person name="Wu L."/>
            <person name="Ma J."/>
        </authorList>
    </citation>
    <scope>NUCLEOTIDE SEQUENCE [LARGE SCALE GENOMIC DNA]</scope>
    <source>
        <strain evidence="8">JCM 14370</strain>
    </source>
</reference>
<dbReference type="PANTHER" id="PTHR34983:SF1">
    <property type="entry name" value="ARABINOGALACTAN ENDO-BETA-1,4-GALACTANASE A"/>
    <property type="match status" value="1"/>
</dbReference>
<evidence type="ECO:0000256" key="1">
    <source>
        <dbReference type="ARBA" id="ARBA00001695"/>
    </source>
</evidence>
<evidence type="ECO:0000256" key="2">
    <source>
        <dbReference type="ARBA" id="ARBA00010687"/>
    </source>
</evidence>
<dbReference type="RefSeq" id="WP_189001532.1">
    <property type="nucleotide sequence ID" value="NZ_BMOD01000003.1"/>
</dbReference>
<keyword evidence="8" id="KW-1185">Reference proteome</keyword>
<keyword evidence="4 6" id="KW-0378">Hydrolase</keyword>
<proteinExistence type="inferred from homology"/>
<dbReference type="Pfam" id="PF07745">
    <property type="entry name" value="Glyco_hydro_53"/>
    <property type="match status" value="1"/>
</dbReference>
<comment type="catalytic activity">
    <reaction evidence="1 6">
        <text>The enzyme specifically hydrolyzes (1-&gt;4)-beta-D-galactosidic linkages in type I arabinogalactans.</text>
        <dbReference type="EC" id="3.2.1.89"/>
    </reaction>
</comment>
<keyword evidence="5 6" id="KW-0326">Glycosidase</keyword>
<keyword evidence="6" id="KW-0732">Signal</keyword>